<feature type="non-terminal residue" evidence="1">
    <location>
        <position position="1"/>
    </location>
</feature>
<name>A0A8J2J6R9_9HEXA</name>
<dbReference type="Pfam" id="PF00067">
    <property type="entry name" value="p450"/>
    <property type="match status" value="1"/>
</dbReference>
<sequence>TLFIIYYFYGENRTKLPPGPSFHLPIVGHLPFLGDNPAKTFLKWSKIYGPILHVRLGSFHAVVINDGQLIRKAFNLNSFSGRPQIKVIDESTRNRKGFMFSDGDVFDKNDKDFQQLAKNLSEGGSMDTRKLRILSRPFLPLMETLQSLCKIYSWRG</sequence>
<reference evidence="1" key="1">
    <citation type="submission" date="2021-06" db="EMBL/GenBank/DDBJ databases">
        <authorList>
            <person name="Hodson N. C."/>
            <person name="Mongue J. A."/>
            <person name="Jaron S. K."/>
        </authorList>
    </citation>
    <scope>NUCLEOTIDE SEQUENCE</scope>
</reference>
<dbReference type="AlphaFoldDB" id="A0A8J2J6R9"/>
<dbReference type="GO" id="GO:0016705">
    <property type="term" value="F:oxidoreductase activity, acting on paired donors, with incorporation or reduction of molecular oxygen"/>
    <property type="evidence" value="ECO:0007669"/>
    <property type="project" value="InterPro"/>
</dbReference>
<dbReference type="GO" id="GO:0020037">
    <property type="term" value="F:heme binding"/>
    <property type="evidence" value="ECO:0007669"/>
    <property type="project" value="InterPro"/>
</dbReference>
<dbReference type="OrthoDB" id="1844152at2759"/>
<dbReference type="PANTHER" id="PTHR24299">
    <property type="entry name" value="CYTOCHROME P450 FAMILY 1"/>
    <property type="match status" value="1"/>
</dbReference>
<proteinExistence type="predicted"/>
<dbReference type="Proteomes" id="UP000708208">
    <property type="component" value="Unassembled WGS sequence"/>
</dbReference>
<dbReference type="GO" id="GO:0004497">
    <property type="term" value="F:monooxygenase activity"/>
    <property type="evidence" value="ECO:0007669"/>
    <property type="project" value="InterPro"/>
</dbReference>
<evidence type="ECO:0008006" key="3">
    <source>
        <dbReference type="Google" id="ProtNLM"/>
    </source>
</evidence>
<organism evidence="1 2">
    <name type="scientific">Allacma fusca</name>
    <dbReference type="NCBI Taxonomy" id="39272"/>
    <lineage>
        <taxon>Eukaryota</taxon>
        <taxon>Metazoa</taxon>
        <taxon>Ecdysozoa</taxon>
        <taxon>Arthropoda</taxon>
        <taxon>Hexapoda</taxon>
        <taxon>Collembola</taxon>
        <taxon>Symphypleona</taxon>
        <taxon>Sminthuridae</taxon>
        <taxon>Allacma</taxon>
    </lineage>
</organism>
<dbReference type="InterPro" id="IPR001128">
    <property type="entry name" value="Cyt_P450"/>
</dbReference>
<dbReference type="EMBL" id="CAJVCH010026772">
    <property type="protein sequence ID" value="CAG7701141.1"/>
    <property type="molecule type" value="Genomic_DNA"/>
</dbReference>
<dbReference type="GO" id="GO:0005506">
    <property type="term" value="F:iron ion binding"/>
    <property type="evidence" value="ECO:0007669"/>
    <property type="project" value="InterPro"/>
</dbReference>
<keyword evidence="2" id="KW-1185">Reference proteome</keyword>
<protein>
    <recommendedName>
        <fullName evidence="3">Cytochrome P450</fullName>
    </recommendedName>
</protein>
<comment type="caution">
    <text evidence="1">The sequence shown here is derived from an EMBL/GenBank/DDBJ whole genome shotgun (WGS) entry which is preliminary data.</text>
</comment>
<evidence type="ECO:0000313" key="2">
    <source>
        <dbReference type="Proteomes" id="UP000708208"/>
    </source>
</evidence>
<accession>A0A8J2J6R9</accession>
<evidence type="ECO:0000313" key="1">
    <source>
        <dbReference type="EMBL" id="CAG7701141.1"/>
    </source>
</evidence>
<gene>
    <name evidence="1" type="ORF">AFUS01_LOCUS4312</name>
</gene>